<evidence type="ECO:0000256" key="2">
    <source>
        <dbReference type="ARBA" id="ARBA00007951"/>
    </source>
</evidence>
<evidence type="ECO:0000256" key="5">
    <source>
        <dbReference type="ARBA" id="ARBA00022801"/>
    </source>
</evidence>
<dbReference type="InterPro" id="IPR057739">
    <property type="entry name" value="Glyco_hydro_29_N"/>
</dbReference>
<dbReference type="Pfam" id="PF01120">
    <property type="entry name" value="Alpha_L_fucos"/>
    <property type="match status" value="1"/>
</dbReference>
<dbReference type="InterPro" id="IPR017853">
    <property type="entry name" value="GH"/>
</dbReference>
<keyword evidence="9" id="KW-1185">Reference proteome</keyword>
<evidence type="ECO:0000256" key="1">
    <source>
        <dbReference type="ARBA" id="ARBA00004071"/>
    </source>
</evidence>
<comment type="similarity">
    <text evidence="2">Belongs to the glycosyl hydrolase 29 family.</text>
</comment>
<dbReference type="GO" id="GO:0006004">
    <property type="term" value="P:fucose metabolic process"/>
    <property type="evidence" value="ECO:0007669"/>
    <property type="project" value="InterPro"/>
</dbReference>
<keyword evidence="4" id="KW-0732">Signal</keyword>
<dbReference type="InterPro" id="IPR011989">
    <property type="entry name" value="ARM-like"/>
</dbReference>
<dbReference type="EC" id="3.2.1.51" evidence="3"/>
<reference evidence="8" key="1">
    <citation type="submission" date="2020-11" db="EMBL/GenBank/DDBJ databases">
        <authorList>
            <person name="Tran Van P."/>
        </authorList>
    </citation>
    <scope>NUCLEOTIDE SEQUENCE</scope>
</reference>
<keyword evidence="6" id="KW-0326">Glycosidase</keyword>
<dbReference type="GO" id="GO:0005737">
    <property type="term" value="C:cytoplasm"/>
    <property type="evidence" value="ECO:0007669"/>
    <property type="project" value="TreeGrafter"/>
</dbReference>
<organism evidence="8">
    <name type="scientific">Medioppia subpectinata</name>
    <dbReference type="NCBI Taxonomy" id="1979941"/>
    <lineage>
        <taxon>Eukaryota</taxon>
        <taxon>Metazoa</taxon>
        <taxon>Ecdysozoa</taxon>
        <taxon>Arthropoda</taxon>
        <taxon>Chelicerata</taxon>
        <taxon>Arachnida</taxon>
        <taxon>Acari</taxon>
        <taxon>Acariformes</taxon>
        <taxon>Sarcoptiformes</taxon>
        <taxon>Oribatida</taxon>
        <taxon>Brachypylina</taxon>
        <taxon>Oppioidea</taxon>
        <taxon>Oppiidae</taxon>
        <taxon>Medioppia</taxon>
    </lineage>
</organism>
<dbReference type="PRINTS" id="PR00741">
    <property type="entry name" value="GLHYDRLASE29"/>
</dbReference>
<gene>
    <name evidence="8" type="ORF">OSB1V03_LOCUS10040</name>
</gene>
<dbReference type="PANTHER" id="PTHR12363">
    <property type="entry name" value="TRANSPORTIN 3 AND IMPORTIN 13"/>
    <property type="match status" value="1"/>
</dbReference>
<dbReference type="Gene3D" id="3.20.20.80">
    <property type="entry name" value="Glycosidases"/>
    <property type="match status" value="1"/>
</dbReference>
<comment type="function">
    <text evidence="1">Alpha-L-fucosidase is responsible for hydrolyzing the alpha-1,6-linked fucose joined to the reducing-end N-acetylglucosamine of the carbohydrate moieties of glycoproteins.</text>
</comment>
<dbReference type="Proteomes" id="UP000759131">
    <property type="component" value="Unassembled WGS sequence"/>
</dbReference>
<evidence type="ECO:0000256" key="6">
    <source>
        <dbReference type="ARBA" id="ARBA00023295"/>
    </source>
</evidence>
<evidence type="ECO:0000259" key="7">
    <source>
        <dbReference type="Pfam" id="PF01120"/>
    </source>
</evidence>
<dbReference type="OrthoDB" id="435593at2759"/>
<dbReference type="InterPro" id="IPR000933">
    <property type="entry name" value="Glyco_hydro_29"/>
</dbReference>
<dbReference type="GO" id="GO:0006606">
    <property type="term" value="P:protein import into nucleus"/>
    <property type="evidence" value="ECO:0007669"/>
    <property type="project" value="TreeGrafter"/>
</dbReference>
<proteinExistence type="inferred from homology"/>
<evidence type="ECO:0000256" key="3">
    <source>
        <dbReference type="ARBA" id="ARBA00012662"/>
    </source>
</evidence>
<dbReference type="AlphaFoldDB" id="A0A7R9KUQ3"/>
<dbReference type="InterPro" id="IPR016286">
    <property type="entry name" value="FUC_metazoa-typ"/>
</dbReference>
<dbReference type="GO" id="GO:0004560">
    <property type="term" value="F:alpha-L-fucosidase activity"/>
    <property type="evidence" value="ECO:0007669"/>
    <property type="project" value="UniProtKB-EC"/>
</dbReference>
<dbReference type="SUPFAM" id="SSF48371">
    <property type="entry name" value="ARM repeat"/>
    <property type="match status" value="1"/>
</dbReference>
<evidence type="ECO:0000313" key="9">
    <source>
        <dbReference type="Proteomes" id="UP000759131"/>
    </source>
</evidence>
<dbReference type="InterPro" id="IPR058537">
    <property type="entry name" value="TPR_TNPO3_IPO13_4th"/>
</dbReference>
<dbReference type="Pfam" id="PF24139">
    <property type="entry name" value="TPR_TNPO3_IPO13_4th"/>
    <property type="match status" value="1"/>
</dbReference>
<dbReference type="Pfam" id="PF24140">
    <property type="entry name" value="TPR_TNPO3_IPO13_3rd"/>
    <property type="match status" value="1"/>
</dbReference>
<evidence type="ECO:0000313" key="8">
    <source>
        <dbReference type="EMBL" id="CAD7629625.1"/>
    </source>
</evidence>
<feature type="domain" description="Glycoside hydrolase family 29 N-terminal" evidence="7">
    <location>
        <begin position="551"/>
        <end position="687"/>
    </location>
</feature>
<dbReference type="SUPFAM" id="SSF51445">
    <property type="entry name" value="(Trans)glycosidases"/>
    <property type="match status" value="1"/>
</dbReference>
<dbReference type="EMBL" id="CAJPIZ010007089">
    <property type="protein sequence ID" value="CAG2110055.1"/>
    <property type="molecule type" value="Genomic_DNA"/>
</dbReference>
<sequence>MPIFASSYQPGSGLRLLAALTKHCQMEADTEDMLDSRSDLYDLRCRVKDLVKEMIATIGVNNYILGNNILDTIKTVNAWEMIESNLFIIDCIIGERDSNEDNQVIVELIGLVLNYSTLNPNTQHIQIYATICGILGELSEWLKANPVFLDPILNFLLNMIANSQKNEELSSCAAQSLQNIIESCASQHLVGNANLVSILIQICCRVDFIKNEEAANNLLQCCAAIISTTIQNQDQLVAQLLTPHLEKLQELVNSKTNSNGSAVYFDRIAAIFRKLRLTQSSLQSQLLIPLVTDQLWPLASIALTGHAATNPQLIERCCRCLRFVIRCFRPSWLLQPIVNQIVPLYQQFPKHSSFLYLGSILVDEFANEQEVAITTGLIQMLNEFSMTTFKLLCDSQLRLHPDTIDDFFRLCTRTLQKCSISFLTNPMLDNILNLTLASIQLDHREANSSVVKFVIELIDIKYSKELIDKLLKERLGQRLVEATINATLFHLPTYLVPDMSDILWSLITWNRMLVKEWLGSTLKAIREQNPTTIMSATPEQLEEFYNNCFNDNEVTDEQKYAPNWDSIDKRPLPGWYDEAKIGIFIHWGVFSVPSFGSEWFWWSWSGTHDKAYNDFMSHNYKPGFTYADFAHQFTAEFYDPNHWAEIFKASGAKYVVLTSKHHEGYTMWPSKTSFNWNSVDIGPNRDLL</sequence>
<protein>
    <recommendedName>
        <fullName evidence="3">alpha-L-fucosidase</fullName>
        <ecNumber evidence="3">3.2.1.51</ecNumber>
    </recommendedName>
</protein>
<dbReference type="InterPro" id="IPR057942">
    <property type="entry name" value="TPR_TNPO3_IPO13_3rd"/>
</dbReference>
<name>A0A7R9KUQ3_9ACAR</name>
<accession>A0A7R9KUQ3</accession>
<keyword evidence="5" id="KW-0378">Hydrolase</keyword>
<dbReference type="EMBL" id="OC861664">
    <property type="protein sequence ID" value="CAD7629625.1"/>
    <property type="molecule type" value="Genomic_DNA"/>
</dbReference>
<evidence type="ECO:0000256" key="4">
    <source>
        <dbReference type="ARBA" id="ARBA00022729"/>
    </source>
</evidence>
<feature type="non-terminal residue" evidence="8">
    <location>
        <position position="1"/>
    </location>
</feature>
<dbReference type="InterPro" id="IPR051345">
    <property type="entry name" value="Importin_beta-like_NTR"/>
</dbReference>
<dbReference type="SMART" id="SM00812">
    <property type="entry name" value="Alpha_L_fucos"/>
    <property type="match status" value="1"/>
</dbReference>
<dbReference type="PANTHER" id="PTHR12363:SF42">
    <property type="entry name" value="TRANSPORTIN-3"/>
    <property type="match status" value="1"/>
</dbReference>
<dbReference type="InterPro" id="IPR016024">
    <property type="entry name" value="ARM-type_fold"/>
</dbReference>
<dbReference type="Gene3D" id="1.25.10.10">
    <property type="entry name" value="Leucine-rich Repeat Variant"/>
    <property type="match status" value="1"/>
</dbReference>